<gene>
    <name evidence="1" type="ORF">BpHYR1_035203</name>
</gene>
<protein>
    <submittedName>
        <fullName evidence="1">Uncharacterized protein</fullName>
    </submittedName>
</protein>
<evidence type="ECO:0000313" key="1">
    <source>
        <dbReference type="EMBL" id="RNA44610.1"/>
    </source>
</evidence>
<sequence>MLKRKIKKFLLSKEMQNDKLQHDSSSFEDDDFIIPYTNPNYMHKKVRKSSEQCLNRETASSNPNDIVWIKNNNSNNFFNFDPLYKNKEIVFIFVVVFFLKTYNLQNRVKFADFRRGFNKF</sequence>
<evidence type="ECO:0000313" key="2">
    <source>
        <dbReference type="Proteomes" id="UP000276133"/>
    </source>
</evidence>
<reference evidence="1 2" key="1">
    <citation type="journal article" date="2018" name="Sci. Rep.">
        <title>Genomic signatures of local adaptation to the degree of environmental predictability in rotifers.</title>
        <authorList>
            <person name="Franch-Gras L."/>
            <person name="Hahn C."/>
            <person name="Garcia-Roger E.M."/>
            <person name="Carmona M.J."/>
            <person name="Serra M."/>
            <person name="Gomez A."/>
        </authorList>
    </citation>
    <scope>NUCLEOTIDE SEQUENCE [LARGE SCALE GENOMIC DNA]</scope>
    <source>
        <strain evidence="1">HYR1</strain>
    </source>
</reference>
<organism evidence="1 2">
    <name type="scientific">Brachionus plicatilis</name>
    <name type="common">Marine rotifer</name>
    <name type="synonym">Brachionus muelleri</name>
    <dbReference type="NCBI Taxonomy" id="10195"/>
    <lineage>
        <taxon>Eukaryota</taxon>
        <taxon>Metazoa</taxon>
        <taxon>Spiralia</taxon>
        <taxon>Gnathifera</taxon>
        <taxon>Rotifera</taxon>
        <taxon>Eurotatoria</taxon>
        <taxon>Monogononta</taxon>
        <taxon>Pseudotrocha</taxon>
        <taxon>Ploima</taxon>
        <taxon>Brachionidae</taxon>
        <taxon>Brachionus</taxon>
    </lineage>
</organism>
<dbReference type="AlphaFoldDB" id="A0A3M7T9V2"/>
<keyword evidence="2" id="KW-1185">Reference proteome</keyword>
<name>A0A3M7T9V2_BRAPC</name>
<dbReference type="EMBL" id="REGN01000082">
    <property type="protein sequence ID" value="RNA44610.1"/>
    <property type="molecule type" value="Genomic_DNA"/>
</dbReference>
<comment type="caution">
    <text evidence="1">The sequence shown here is derived from an EMBL/GenBank/DDBJ whole genome shotgun (WGS) entry which is preliminary data.</text>
</comment>
<proteinExistence type="predicted"/>
<dbReference type="Proteomes" id="UP000276133">
    <property type="component" value="Unassembled WGS sequence"/>
</dbReference>
<accession>A0A3M7T9V2</accession>